<gene>
    <name evidence="2" type="ORF">CMUS01_10913</name>
</gene>
<keyword evidence="3" id="KW-1185">Reference proteome</keyword>
<protein>
    <submittedName>
        <fullName evidence="2">Uncharacterized protein</fullName>
    </submittedName>
</protein>
<evidence type="ECO:0000313" key="3">
    <source>
        <dbReference type="Proteomes" id="UP000639643"/>
    </source>
</evidence>
<feature type="compositionally biased region" description="Polar residues" evidence="1">
    <location>
        <begin position="1"/>
        <end position="13"/>
    </location>
</feature>
<dbReference type="AlphaFoldDB" id="A0A8H6K1Z7"/>
<feature type="region of interest" description="Disordered" evidence="1">
    <location>
        <begin position="1"/>
        <end position="24"/>
    </location>
</feature>
<evidence type="ECO:0000256" key="1">
    <source>
        <dbReference type="SAM" id="MobiDB-lite"/>
    </source>
</evidence>
<dbReference type="Proteomes" id="UP000639643">
    <property type="component" value="Unassembled WGS sequence"/>
</dbReference>
<name>A0A8H6K1Z7_9PEZI</name>
<reference evidence="2" key="1">
    <citation type="journal article" date="2020" name="Phytopathology">
        <title>Genome Sequence Resources of Colletotrichum truncatum, C. plurivorum, C. musicola, and C. sojae: Four Species Pathogenic to Soybean (Glycine max).</title>
        <authorList>
            <person name="Rogerio F."/>
            <person name="Boufleur T.R."/>
            <person name="Ciampi-Guillardi M."/>
            <person name="Sukno S.A."/>
            <person name="Thon M.R."/>
            <person name="Massola Junior N.S."/>
            <person name="Baroncelli R."/>
        </authorList>
    </citation>
    <scope>NUCLEOTIDE SEQUENCE</scope>
    <source>
        <strain evidence="2">LFN0074</strain>
    </source>
</reference>
<accession>A0A8H6K1Z7</accession>
<sequence>MTSPISLRDSTPSHCPPPDSAIFC</sequence>
<proteinExistence type="predicted"/>
<organism evidence="2 3">
    <name type="scientific">Colletotrichum musicola</name>
    <dbReference type="NCBI Taxonomy" id="2175873"/>
    <lineage>
        <taxon>Eukaryota</taxon>
        <taxon>Fungi</taxon>
        <taxon>Dikarya</taxon>
        <taxon>Ascomycota</taxon>
        <taxon>Pezizomycotina</taxon>
        <taxon>Sordariomycetes</taxon>
        <taxon>Hypocreomycetidae</taxon>
        <taxon>Glomerellales</taxon>
        <taxon>Glomerellaceae</taxon>
        <taxon>Colletotrichum</taxon>
        <taxon>Colletotrichum orchidearum species complex</taxon>
    </lineage>
</organism>
<evidence type="ECO:0000313" key="2">
    <source>
        <dbReference type="EMBL" id="KAF6822893.1"/>
    </source>
</evidence>
<comment type="caution">
    <text evidence="2">The sequence shown here is derived from an EMBL/GenBank/DDBJ whole genome shotgun (WGS) entry which is preliminary data.</text>
</comment>
<dbReference type="EMBL" id="WIGM01000524">
    <property type="protein sequence ID" value="KAF6822893.1"/>
    <property type="molecule type" value="Genomic_DNA"/>
</dbReference>
<feature type="compositionally biased region" description="Pro residues" evidence="1">
    <location>
        <begin position="14"/>
        <end position="24"/>
    </location>
</feature>